<evidence type="ECO:0000313" key="2">
    <source>
        <dbReference type="Proteomes" id="UP001160390"/>
    </source>
</evidence>
<dbReference type="EMBL" id="CABFNP030000612">
    <property type="protein sequence ID" value="CAI6051777.1"/>
    <property type="molecule type" value="Genomic_DNA"/>
</dbReference>
<dbReference type="AlphaFoldDB" id="A0AA35PXB7"/>
<reference evidence="1" key="1">
    <citation type="submission" date="2023-01" db="EMBL/GenBank/DDBJ databases">
        <authorList>
            <person name="Piombo E."/>
        </authorList>
    </citation>
    <scope>NUCLEOTIDE SEQUENCE</scope>
</reference>
<comment type="caution">
    <text evidence="1">The sequence shown here is derived from an EMBL/GenBank/DDBJ whole genome shotgun (WGS) entry which is preliminary data.</text>
</comment>
<protein>
    <submittedName>
        <fullName evidence="1">Uncharacterized protein</fullName>
    </submittedName>
</protein>
<dbReference type="Proteomes" id="UP001160390">
    <property type="component" value="Unassembled WGS sequence"/>
</dbReference>
<accession>A0AA35PXB7</accession>
<evidence type="ECO:0000313" key="1">
    <source>
        <dbReference type="EMBL" id="CAI6051777.1"/>
    </source>
</evidence>
<proteinExistence type="predicted"/>
<name>A0AA35PXB7_9HYPO</name>
<organism evidence="1 2">
    <name type="scientific">Clonostachys chloroleuca</name>
    <dbReference type="NCBI Taxonomy" id="1926264"/>
    <lineage>
        <taxon>Eukaryota</taxon>
        <taxon>Fungi</taxon>
        <taxon>Dikarya</taxon>
        <taxon>Ascomycota</taxon>
        <taxon>Pezizomycotina</taxon>
        <taxon>Sordariomycetes</taxon>
        <taxon>Hypocreomycetidae</taxon>
        <taxon>Hypocreales</taxon>
        <taxon>Bionectriaceae</taxon>
        <taxon>Clonostachys</taxon>
    </lineage>
</organism>
<sequence length="195" mass="21592">MSEANSSPAQALVSDLLSNRLVRVQYGKRYPTVKTLQIDVLLPKRDGAGEDIVFQGEPSSQKFHITWTAFDEEDYLLCRENGTFDAPVVSEIKLDPKKGTLFTAEFMEPLYTTQTTLTYANTGHRTSAAIMSFFDNYGIIATRIVAPEASRGTYKYALMGQDSAIAGQRSSTLGERPKNLMGLRRKTQSIGIIPV</sequence>
<keyword evidence="2" id="KW-1185">Reference proteome</keyword>
<gene>
    <name evidence="1" type="ORF">CCHLO57077_00007790</name>
</gene>